<dbReference type="SUPFAM" id="SSF103473">
    <property type="entry name" value="MFS general substrate transporter"/>
    <property type="match status" value="1"/>
</dbReference>
<dbReference type="Pfam" id="PF07690">
    <property type="entry name" value="MFS_1"/>
    <property type="match status" value="2"/>
</dbReference>
<dbReference type="STRING" id="1423763.FC46_GL000474"/>
<keyword evidence="5 6" id="KW-0472">Membrane</keyword>
<evidence type="ECO:0000256" key="3">
    <source>
        <dbReference type="ARBA" id="ARBA00022692"/>
    </source>
</evidence>
<dbReference type="InterPro" id="IPR011701">
    <property type="entry name" value="MFS"/>
</dbReference>
<feature type="transmembrane region" description="Helical" evidence="6">
    <location>
        <begin position="266"/>
        <end position="285"/>
    </location>
</feature>
<evidence type="ECO:0000256" key="2">
    <source>
        <dbReference type="ARBA" id="ARBA00022448"/>
    </source>
</evidence>
<sequence length="388" mass="41769">MIGFGLLVNTVGLFFGPISNEFHVGRSSVALMTTLQNLMAAISLIFAGKIMEKVNLRWLLTGCFIIIAASMFSMTYANSLTHFYLAWALIGICQPIAITISIPVLLSKWFNQKLGTVMGISLGLSAFGGTIFNPIIAGIITRNGWRSGFIAESLILAIFLIPMALSIKSEPDEKHPAYGVKEDKAEAAITGLTLKQAIRQPIFYALVLAMILLQFVSGSVQHISGHVTNIGISPVQAATVVSGVMIGAAVGKISIGYLLDKLNAKIVLLAFTIFGALGWGGLIVFKTSGLLVASAFILGLGQGFCLVALPYLIRQQFGNRDYSNILSIINMLGAFAMSLSVYLVGMFFDQTGSYNLGWMINIIAYVVSFAAIFVTLREKRQEVTASVE</sequence>
<dbReference type="EMBL" id="AZFM01000016">
    <property type="protein sequence ID" value="KRL89977.1"/>
    <property type="molecule type" value="Genomic_DNA"/>
</dbReference>
<reference evidence="8 9" key="1">
    <citation type="journal article" date="2015" name="Genome Announc.">
        <title>Expanding the biotechnology potential of lactobacilli through comparative genomics of 213 strains and associated genera.</title>
        <authorList>
            <person name="Sun Z."/>
            <person name="Harris H.M."/>
            <person name="McCann A."/>
            <person name="Guo C."/>
            <person name="Argimon S."/>
            <person name="Zhang W."/>
            <person name="Yang X."/>
            <person name="Jeffery I.B."/>
            <person name="Cooney J.C."/>
            <person name="Kagawa T.F."/>
            <person name="Liu W."/>
            <person name="Song Y."/>
            <person name="Salvetti E."/>
            <person name="Wrobel A."/>
            <person name="Rasinkangas P."/>
            <person name="Parkhill J."/>
            <person name="Rea M.C."/>
            <person name="O'Sullivan O."/>
            <person name="Ritari J."/>
            <person name="Douillard F.P."/>
            <person name="Paul Ross R."/>
            <person name="Yang R."/>
            <person name="Briner A.E."/>
            <person name="Felis G.E."/>
            <person name="de Vos W.M."/>
            <person name="Barrangou R."/>
            <person name="Klaenhammer T.R."/>
            <person name="Caufield P.W."/>
            <person name="Cui Y."/>
            <person name="Zhang H."/>
            <person name="O'Toole P.W."/>
        </authorList>
    </citation>
    <scope>NUCLEOTIDE SEQUENCE [LARGE SCALE GENOMIC DNA]</scope>
    <source>
        <strain evidence="8 9">DSM 16043</strain>
    </source>
</reference>
<dbReference type="GO" id="GO:0005886">
    <property type="term" value="C:plasma membrane"/>
    <property type="evidence" value="ECO:0007669"/>
    <property type="project" value="UniProtKB-SubCell"/>
</dbReference>
<keyword evidence="9" id="KW-1185">Reference proteome</keyword>
<organism evidence="8 9">
    <name type="scientific">Lactobacillus kalixensis DSM 16043</name>
    <dbReference type="NCBI Taxonomy" id="1423763"/>
    <lineage>
        <taxon>Bacteria</taxon>
        <taxon>Bacillati</taxon>
        <taxon>Bacillota</taxon>
        <taxon>Bacilli</taxon>
        <taxon>Lactobacillales</taxon>
        <taxon>Lactobacillaceae</taxon>
        <taxon>Lactobacillus</taxon>
    </lineage>
</organism>
<evidence type="ECO:0000256" key="6">
    <source>
        <dbReference type="SAM" id="Phobius"/>
    </source>
</evidence>
<protein>
    <submittedName>
        <fullName evidence="8">Major facilitator superfamily permease</fullName>
    </submittedName>
</protein>
<dbReference type="PATRIC" id="fig|1423763.3.peg.478"/>
<accession>A0A0R1U9H6</accession>
<evidence type="ECO:0000313" key="9">
    <source>
        <dbReference type="Proteomes" id="UP000051036"/>
    </source>
</evidence>
<dbReference type="GO" id="GO:0022857">
    <property type="term" value="F:transmembrane transporter activity"/>
    <property type="evidence" value="ECO:0007669"/>
    <property type="project" value="InterPro"/>
</dbReference>
<evidence type="ECO:0000256" key="1">
    <source>
        <dbReference type="ARBA" id="ARBA00004651"/>
    </source>
</evidence>
<keyword evidence="4 6" id="KW-1133">Transmembrane helix</keyword>
<feature type="transmembrane region" description="Helical" evidence="6">
    <location>
        <begin position="202"/>
        <end position="223"/>
    </location>
</feature>
<feature type="domain" description="Major facilitator superfamily (MFS) profile" evidence="7">
    <location>
        <begin position="1"/>
        <end position="382"/>
    </location>
</feature>
<evidence type="ECO:0000259" key="7">
    <source>
        <dbReference type="PROSITE" id="PS50850"/>
    </source>
</evidence>
<proteinExistence type="predicted"/>
<feature type="transmembrane region" description="Helical" evidence="6">
    <location>
        <begin position="147"/>
        <end position="165"/>
    </location>
</feature>
<dbReference type="PROSITE" id="PS50850">
    <property type="entry name" value="MFS"/>
    <property type="match status" value="1"/>
</dbReference>
<feature type="transmembrane region" description="Helical" evidence="6">
    <location>
        <begin position="29"/>
        <end position="46"/>
    </location>
</feature>
<dbReference type="PANTHER" id="PTHR11360">
    <property type="entry name" value="MONOCARBOXYLATE TRANSPORTER"/>
    <property type="match status" value="1"/>
</dbReference>
<dbReference type="PANTHER" id="PTHR11360:SF290">
    <property type="entry name" value="MONOCARBOXYLATE MFS PERMEASE"/>
    <property type="match status" value="1"/>
</dbReference>
<feature type="transmembrane region" description="Helical" evidence="6">
    <location>
        <begin position="325"/>
        <end position="344"/>
    </location>
</feature>
<evidence type="ECO:0000256" key="5">
    <source>
        <dbReference type="ARBA" id="ARBA00023136"/>
    </source>
</evidence>
<gene>
    <name evidence="8" type="ORF">FC46_GL000474</name>
</gene>
<evidence type="ECO:0000256" key="4">
    <source>
        <dbReference type="ARBA" id="ARBA00022989"/>
    </source>
</evidence>
<dbReference type="RefSeq" id="WP_057798779.1">
    <property type="nucleotide sequence ID" value="NZ_AZFM01000016.1"/>
</dbReference>
<comment type="subcellular location">
    <subcellularLocation>
        <location evidence="1">Cell membrane</location>
        <topology evidence="1">Multi-pass membrane protein</topology>
    </subcellularLocation>
</comment>
<feature type="transmembrane region" description="Helical" evidence="6">
    <location>
        <begin position="58"/>
        <end position="77"/>
    </location>
</feature>
<dbReference type="AlphaFoldDB" id="A0A0R1U9H6"/>
<dbReference type="Proteomes" id="UP000051036">
    <property type="component" value="Unassembled WGS sequence"/>
</dbReference>
<comment type="caution">
    <text evidence="8">The sequence shown here is derived from an EMBL/GenBank/DDBJ whole genome shotgun (WGS) entry which is preliminary data.</text>
</comment>
<evidence type="ECO:0000313" key="8">
    <source>
        <dbReference type="EMBL" id="KRL89977.1"/>
    </source>
</evidence>
<feature type="transmembrane region" description="Helical" evidence="6">
    <location>
        <begin position="118"/>
        <end position="141"/>
    </location>
</feature>
<dbReference type="InterPro" id="IPR050327">
    <property type="entry name" value="Proton-linked_MCT"/>
</dbReference>
<feature type="transmembrane region" description="Helical" evidence="6">
    <location>
        <begin position="235"/>
        <end position="259"/>
    </location>
</feature>
<feature type="transmembrane region" description="Helical" evidence="6">
    <location>
        <begin position="83"/>
        <end position="106"/>
    </location>
</feature>
<dbReference type="Gene3D" id="1.20.1250.20">
    <property type="entry name" value="MFS general substrate transporter like domains"/>
    <property type="match status" value="2"/>
</dbReference>
<dbReference type="InterPro" id="IPR036259">
    <property type="entry name" value="MFS_trans_sf"/>
</dbReference>
<name>A0A0R1U9H6_9LACO</name>
<dbReference type="InterPro" id="IPR020846">
    <property type="entry name" value="MFS_dom"/>
</dbReference>
<keyword evidence="2" id="KW-0813">Transport</keyword>
<feature type="transmembrane region" description="Helical" evidence="6">
    <location>
        <begin position="356"/>
        <end position="376"/>
    </location>
</feature>
<feature type="transmembrane region" description="Helical" evidence="6">
    <location>
        <begin position="291"/>
        <end position="313"/>
    </location>
</feature>
<keyword evidence="3 6" id="KW-0812">Transmembrane</keyword>